<gene>
    <name evidence="2" type="ORF">SAMN05421830_10517</name>
</gene>
<reference evidence="2 3" key="1">
    <citation type="submission" date="2016-10" db="EMBL/GenBank/DDBJ databases">
        <authorList>
            <person name="Varghese N."/>
            <person name="Submissions S."/>
        </authorList>
    </citation>
    <scope>NUCLEOTIDE SEQUENCE [LARGE SCALE GENOMIC DNA]</scope>
    <source>
        <strain evidence="2 3">DSM 1741</strain>
    </source>
</reference>
<dbReference type="InterPro" id="IPR029060">
    <property type="entry name" value="PIN-like_dom_sf"/>
</dbReference>
<keyword evidence="3" id="KW-1185">Reference proteome</keyword>
<dbReference type="Pfam" id="PF13470">
    <property type="entry name" value="PIN_3"/>
    <property type="match status" value="1"/>
</dbReference>
<evidence type="ECO:0000313" key="2">
    <source>
        <dbReference type="EMBL" id="SFL69574.1"/>
    </source>
</evidence>
<dbReference type="RefSeq" id="WP_092191495.1">
    <property type="nucleotide sequence ID" value="NZ_FOTO01000005.1"/>
</dbReference>
<protein>
    <submittedName>
        <fullName evidence="2">Putative toxin-antitoxin system toxin component, PIN family</fullName>
    </submittedName>
</protein>
<proteinExistence type="predicted"/>
<name>A0A8G2C399_DESNO</name>
<comment type="caution">
    <text evidence="2">The sequence shown here is derived from an EMBL/GenBank/DDBJ whole genome shotgun (WGS) entry which is preliminary data.</text>
</comment>
<dbReference type="PANTHER" id="PTHR34610">
    <property type="entry name" value="SSL7007 PROTEIN"/>
    <property type="match status" value="1"/>
</dbReference>
<dbReference type="Proteomes" id="UP000199581">
    <property type="component" value="Unassembled WGS sequence"/>
</dbReference>
<dbReference type="NCBIfam" id="TIGR00305">
    <property type="entry name" value="putative toxin-antitoxin system toxin component, PIN family"/>
    <property type="match status" value="1"/>
</dbReference>
<dbReference type="InterPro" id="IPR002716">
    <property type="entry name" value="PIN_dom"/>
</dbReference>
<dbReference type="EMBL" id="FOTO01000005">
    <property type="protein sequence ID" value="SFL69574.1"/>
    <property type="molecule type" value="Genomic_DNA"/>
</dbReference>
<dbReference type="OrthoDB" id="9798108at2"/>
<feature type="domain" description="PIN" evidence="1">
    <location>
        <begin position="4"/>
        <end position="117"/>
    </location>
</feature>
<dbReference type="AlphaFoldDB" id="A0A8G2C399"/>
<sequence length="145" mass="15952">MSVRVVIDTNVLVSGLLGVYSYPARIIDLVYSGRFHCVHDDRILMEYREVLSRPKFASAISEHERDDLIDYLDRWGLHVLPGPLGPLAATAPDPFDLPFAEAAVAGQASYIITGNTAHFEFFSGNHWGIRVLTPKDCHALVCGGA</sequence>
<dbReference type="InterPro" id="IPR002850">
    <property type="entry name" value="PIN_toxin-like"/>
</dbReference>
<organism evidence="2 3">
    <name type="scientific">Desulfomicrobium norvegicum (strain DSM 1741 / NCIMB 8310)</name>
    <name type="common">Desulfovibrio baculatus (strain Norway 4)</name>
    <name type="synonym">Desulfovibrio desulfuricans (strain Norway 4)</name>
    <dbReference type="NCBI Taxonomy" id="52561"/>
    <lineage>
        <taxon>Bacteria</taxon>
        <taxon>Pseudomonadati</taxon>
        <taxon>Thermodesulfobacteriota</taxon>
        <taxon>Desulfovibrionia</taxon>
        <taxon>Desulfovibrionales</taxon>
        <taxon>Desulfomicrobiaceae</taxon>
        <taxon>Desulfomicrobium</taxon>
    </lineage>
</organism>
<dbReference type="PANTHER" id="PTHR34610:SF3">
    <property type="entry name" value="SSL7007 PROTEIN"/>
    <property type="match status" value="1"/>
</dbReference>
<accession>A0A8G2C399</accession>
<evidence type="ECO:0000259" key="1">
    <source>
        <dbReference type="Pfam" id="PF13470"/>
    </source>
</evidence>
<dbReference type="SUPFAM" id="SSF88723">
    <property type="entry name" value="PIN domain-like"/>
    <property type="match status" value="1"/>
</dbReference>
<evidence type="ECO:0000313" key="3">
    <source>
        <dbReference type="Proteomes" id="UP000199581"/>
    </source>
</evidence>